<name>A0AA41S7C6_PAPNU</name>
<evidence type="ECO:0000256" key="1">
    <source>
        <dbReference type="ARBA" id="ARBA00004479"/>
    </source>
</evidence>
<feature type="non-terminal residue" evidence="9">
    <location>
        <position position="306"/>
    </location>
</feature>
<keyword evidence="5" id="KW-0325">Glycoprotein</keyword>
<dbReference type="GO" id="GO:0004674">
    <property type="term" value="F:protein serine/threonine kinase activity"/>
    <property type="evidence" value="ECO:0007669"/>
    <property type="project" value="InterPro"/>
</dbReference>
<gene>
    <name evidence="9" type="ORF">MKW94_024190</name>
</gene>
<evidence type="ECO:0000313" key="10">
    <source>
        <dbReference type="Proteomes" id="UP001177140"/>
    </source>
</evidence>
<dbReference type="Proteomes" id="UP001177140">
    <property type="component" value="Unassembled WGS sequence"/>
</dbReference>
<dbReference type="GO" id="GO:0030247">
    <property type="term" value="F:polysaccharide binding"/>
    <property type="evidence" value="ECO:0007669"/>
    <property type="project" value="InterPro"/>
</dbReference>
<sequence length="306" mass="33489">MFLQLLLLLQISRVTLITSTSPLLQVKPGCQANCGNFAVTYPFGIGPKENGCSLTGDGSLFYNITCDTSYHPPKPFLLLGGNDTSSKNNMVELISVSETEVRVRILPSTVCYQYKTGEITLGNSLYYMSMARTPFTVSSTKNKLFGLGCYSTAFLLDSNGNYTTSCTTKCETRENIVDGICYGEGCCQAELPKGIKWFKGMVDSLDRKSESISYSPCSSAFICESDMYKFKATDLEGTSFLTKGRDVPVVLDWAIGNKTCKEAQRDLSTFACQKNSKCRNSDKVPGYICICNTGFAGNPYLSLGCQ</sequence>
<evidence type="ECO:0000256" key="4">
    <source>
        <dbReference type="ARBA" id="ARBA00023157"/>
    </source>
</evidence>
<dbReference type="Pfam" id="PF08488">
    <property type="entry name" value="WAK"/>
    <property type="match status" value="1"/>
</dbReference>
<evidence type="ECO:0008006" key="11">
    <source>
        <dbReference type="Google" id="ProtNLM"/>
    </source>
</evidence>
<proteinExistence type="predicted"/>
<feature type="chain" id="PRO_5041415328" description="Wall-associated receptor kinase" evidence="6">
    <location>
        <begin position="18"/>
        <end position="306"/>
    </location>
</feature>
<evidence type="ECO:0000259" key="7">
    <source>
        <dbReference type="Pfam" id="PF08488"/>
    </source>
</evidence>
<keyword evidence="2" id="KW-0808">Transferase</keyword>
<evidence type="ECO:0000256" key="5">
    <source>
        <dbReference type="ARBA" id="ARBA00023180"/>
    </source>
</evidence>
<keyword evidence="3 6" id="KW-0732">Signal</keyword>
<protein>
    <recommendedName>
        <fullName evidence="11">Wall-associated receptor kinase</fullName>
    </recommendedName>
</protein>
<reference evidence="9" key="1">
    <citation type="submission" date="2022-03" db="EMBL/GenBank/DDBJ databases">
        <title>A functionally conserved STORR gene fusion in Papaver species that diverged 16.8 million years ago.</title>
        <authorList>
            <person name="Catania T."/>
        </authorList>
    </citation>
    <scope>NUCLEOTIDE SEQUENCE</scope>
    <source>
        <strain evidence="9">S-191538</strain>
    </source>
</reference>
<comment type="subcellular location">
    <subcellularLocation>
        <location evidence="1">Membrane</location>
        <topology evidence="1">Single-pass type I membrane protein</topology>
    </subcellularLocation>
</comment>
<evidence type="ECO:0000259" key="8">
    <source>
        <dbReference type="Pfam" id="PF13947"/>
    </source>
</evidence>
<dbReference type="InterPro" id="IPR025287">
    <property type="entry name" value="WAK_GUB"/>
</dbReference>
<feature type="signal peptide" evidence="6">
    <location>
        <begin position="1"/>
        <end position="17"/>
    </location>
</feature>
<feature type="domain" description="Wall-associated receptor kinase galacturonan-binding" evidence="8">
    <location>
        <begin position="30"/>
        <end position="103"/>
    </location>
</feature>
<comment type="caution">
    <text evidence="9">The sequence shown here is derived from an EMBL/GenBank/DDBJ whole genome shotgun (WGS) entry which is preliminary data.</text>
</comment>
<evidence type="ECO:0000256" key="6">
    <source>
        <dbReference type="SAM" id="SignalP"/>
    </source>
</evidence>
<evidence type="ECO:0000256" key="2">
    <source>
        <dbReference type="ARBA" id="ARBA00022679"/>
    </source>
</evidence>
<dbReference type="EMBL" id="JAJJMA010146164">
    <property type="protein sequence ID" value="MCL7034507.1"/>
    <property type="molecule type" value="Genomic_DNA"/>
</dbReference>
<accession>A0AA41S7C6</accession>
<keyword evidence="4" id="KW-1015">Disulfide bond</keyword>
<dbReference type="InterPro" id="IPR013695">
    <property type="entry name" value="WAK"/>
</dbReference>
<dbReference type="Pfam" id="PF13947">
    <property type="entry name" value="GUB_WAK_bind"/>
    <property type="match status" value="1"/>
</dbReference>
<organism evidence="9 10">
    <name type="scientific">Papaver nudicaule</name>
    <name type="common">Iceland poppy</name>
    <dbReference type="NCBI Taxonomy" id="74823"/>
    <lineage>
        <taxon>Eukaryota</taxon>
        <taxon>Viridiplantae</taxon>
        <taxon>Streptophyta</taxon>
        <taxon>Embryophyta</taxon>
        <taxon>Tracheophyta</taxon>
        <taxon>Spermatophyta</taxon>
        <taxon>Magnoliopsida</taxon>
        <taxon>Ranunculales</taxon>
        <taxon>Papaveraceae</taxon>
        <taxon>Papaveroideae</taxon>
        <taxon>Papaver</taxon>
    </lineage>
</organism>
<evidence type="ECO:0000256" key="3">
    <source>
        <dbReference type="ARBA" id="ARBA00022729"/>
    </source>
</evidence>
<dbReference type="AlphaFoldDB" id="A0AA41S7C6"/>
<feature type="domain" description="Wall-associated receptor kinase" evidence="7">
    <location>
        <begin position="179"/>
        <end position="255"/>
    </location>
</feature>
<dbReference type="GO" id="GO:0016020">
    <property type="term" value="C:membrane"/>
    <property type="evidence" value="ECO:0007669"/>
    <property type="project" value="UniProtKB-SubCell"/>
</dbReference>
<dbReference type="PANTHER" id="PTHR33491">
    <property type="entry name" value="OSJNBA0016N04.9 PROTEIN"/>
    <property type="match status" value="1"/>
</dbReference>
<evidence type="ECO:0000313" key="9">
    <source>
        <dbReference type="EMBL" id="MCL7034507.1"/>
    </source>
</evidence>
<keyword evidence="10" id="KW-1185">Reference proteome</keyword>